<comment type="caution">
    <text evidence="1">The sequence shown here is derived from an EMBL/GenBank/DDBJ whole genome shotgun (WGS) entry which is preliminary data.</text>
</comment>
<proteinExistence type="predicted"/>
<reference evidence="1" key="1">
    <citation type="journal article" date="2015" name="Nature">
        <title>Complex archaea that bridge the gap between prokaryotes and eukaryotes.</title>
        <authorList>
            <person name="Spang A."/>
            <person name="Saw J.H."/>
            <person name="Jorgensen S.L."/>
            <person name="Zaremba-Niedzwiedzka K."/>
            <person name="Martijn J."/>
            <person name="Lind A.E."/>
            <person name="van Eijk R."/>
            <person name="Schleper C."/>
            <person name="Guy L."/>
            <person name="Ettema T.J."/>
        </authorList>
    </citation>
    <scope>NUCLEOTIDE SEQUENCE</scope>
</reference>
<accession>A0A0F8ZLL6</accession>
<evidence type="ECO:0000313" key="1">
    <source>
        <dbReference type="EMBL" id="KKK86890.1"/>
    </source>
</evidence>
<dbReference type="AlphaFoldDB" id="A0A0F8ZLL6"/>
<sequence>MLNETFISSWEPITPLPLMTAAQKDAELEKIYLKMVEAEEFDRVFELGRDNGYEDGYNDGLRNQ</sequence>
<name>A0A0F8ZLL6_9ZZZZ</name>
<organism evidence="1">
    <name type="scientific">marine sediment metagenome</name>
    <dbReference type="NCBI Taxonomy" id="412755"/>
    <lineage>
        <taxon>unclassified sequences</taxon>
        <taxon>metagenomes</taxon>
        <taxon>ecological metagenomes</taxon>
    </lineage>
</organism>
<gene>
    <name evidence="1" type="ORF">LCGC14_2758740</name>
</gene>
<protein>
    <submittedName>
        <fullName evidence="1">Uncharacterized protein</fullName>
    </submittedName>
</protein>
<dbReference type="EMBL" id="LAZR01050651">
    <property type="protein sequence ID" value="KKK86890.1"/>
    <property type="molecule type" value="Genomic_DNA"/>
</dbReference>